<name>A0A2U8UUB5_9CAUD</name>
<evidence type="ECO:0000313" key="2">
    <source>
        <dbReference type="EMBL" id="AWN07760.1"/>
    </source>
</evidence>
<gene>
    <name evidence="2" type="primary">89</name>
    <name evidence="2" type="ORF">PBI_HENDRIX_89</name>
</gene>
<proteinExistence type="predicted"/>
<sequence length="80" mass="9530">MMDADEYQRRLEEMRRKHAAQREAMARRHQEEKVDQAVDEALETQTPLELLLLTDVALFFSFSIIIKLLRDFPRPDDNNL</sequence>
<dbReference type="KEGG" id="vg:54992556"/>
<accession>A0A2U8UUB5</accession>
<dbReference type="RefSeq" id="YP_009802027.1">
    <property type="nucleotide sequence ID" value="NC_047977.1"/>
</dbReference>
<organism evidence="2 3">
    <name type="scientific">Microbacterium phage Hendrix</name>
    <dbReference type="NCBI Taxonomy" id="2182341"/>
    <lineage>
        <taxon>Viruses</taxon>
        <taxon>Duplodnaviria</taxon>
        <taxon>Heunggongvirae</taxon>
        <taxon>Uroviricota</taxon>
        <taxon>Caudoviricetes</taxon>
        <taxon>Rogerhendrixvirus</taxon>
        <taxon>Rogerhendrixvirus hendrix</taxon>
    </lineage>
</organism>
<dbReference type="EMBL" id="MH183162">
    <property type="protein sequence ID" value="AWN07760.1"/>
    <property type="molecule type" value="Genomic_DNA"/>
</dbReference>
<protein>
    <submittedName>
        <fullName evidence="2">Uncharacterized protein</fullName>
    </submittedName>
</protein>
<keyword evidence="3" id="KW-1185">Reference proteome</keyword>
<evidence type="ECO:0000313" key="3">
    <source>
        <dbReference type="Proteomes" id="UP000247284"/>
    </source>
</evidence>
<evidence type="ECO:0000256" key="1">
    <source>
        <dbReference type="SAM" id="MobiDB-lite"/>
    </source>
</evidence>
<dbReference type="GeneID" id="54992556"/>
<dbReference type="Proteomes" id="UP000247284">
    <property type="component" value="Segment"/>
</dbReference>
<reference evidence="3" key="1">
    <citation type="submission" date="2018-04" db="EMBL/GenBank/DDBJ databases">
        <authorList>
            <person name="Go L.Y."/>
            <person name="Mitchell J.A."/>
        </authorList>
    </citation>
    <scope>NUCLEOTIDE SEQUENCE [LARGE SCALE GENOMIC DNA]</scope>
</reference>
<feature type="region of interest" description="Disordered" evidence="1">
    <location>
        <begin position="13"/>
        <end position="32"/>
    </location>
</feature>